<keyword evidence="2" id="KW-0132">Cell division</keyword>
<evidence type="ECO:0000256" key="4">
    <source>
        <dbReference type="ARBA" id="ARBA00023136"/>
    </source>
</evidence>
<keyword evidence="4" id="KW-0472">Membrane</keyword>
<name>A0A1J5RCC5_9ZZZZ</name>
<evidence type="ECO:0000259" key="10">
    <source>
        <dbReference type="PROSITE" id="PS51123"/>
    </source>
</evidence>
<evidence type="ECO:0000256" key="9">
    <source>
        <dbReference type="SAM" id="MobiDB-lite"/>
    </source>
</evidence>
<feature type="compositionally biased region" description="Polar residues" evidence="9">
    <location>
        <begin position="23"/>
        <end position="38"/>
    </location>
</feature>
<dbReference type="PROSITE" id="PS01068">
    <property type="entry name" value="OMPA_1"/>
    <property type="match status" value="1"/>
</dbReference>
<dbReference type="CDD" id="cd07185">
    <property type="entry name" value="OmpA_C-like"/>
    <property type="match status" value="1"/>
</dbReference>
<dbReference type="AlphaFoldDB" id="A0A1J5RCC5"/>
<evidence type="ECO:0000256" key="7">
    <source>
        <dbReference type="ARBA" id="ARBA00023288"/>
    </source>
</evidence>
<dbReference type="InterPro" id="IPR006690">
    <property type="entry name" value="OMPA-like_CS"/>
</dbReference>
<dbReference type="PANTHER" id="PTHR30329">
    <property type="entry name" value="STATOR ELEMENT OF FLAGELLAR MOTOR COMPLEX"/>
    <property type="match status" value="1"/>
</dbReference>
<dbReference type="InterPro" id="IPR039001">
    <property type="entry name" value="Pal"/>
</dbReference>
<dbReference type="InterPro" id="IPR014169">
    <property type="entry name" value="Pal_lipo_C"/>
</dbReference>
<dbReference type="Pfam" id="PF00691">
    <property type="entry name" value="OmpA"/>
    <property type="match status" value="1"/>
</dbReference>
<dbReference type="SUPFAM" id="SSF103088">
    <property type="entry name" value="OmpA-like"/>
    <property type="match status" value="1"/>
</dbReference>
<keyword evidence="5" id="KW-0564">Palmitate</keyword>
<feature type="domain" description="OmpA-like" evidence="10">
    <location>
        <begin position="54"/>
        <end position="170"/>
    </location>
</feature>
<keyword evidence="3" id="KW-0732">Signal</keyword>
<keyword evidence="8" id="KW-0131">Cell cycle</keyword>
<dbReference type="EMBL" id="MLJW01000217">
    <property type="protein sequence ID" value="OIQ92986.1"/>
    <property type="molecule type" value="Genomic_DNA"/>
</dbReference>
<dbReference type="InterPro" id="IPR036737">
    <property type="entry name" value="OmpA-like_sf"/>
</dbReference>
<gene>
    <name evidence="11" type="ORF">GALL_250360</name>
</gene>
<dbReference type="GO" id="GO:0051301">
    <property type="term" value="P:cell division"/>
    <property type="evidence" value="ECO:0007669"/>
    <property type="project" value="UniProtKB-KW"/>
</dbReference>
<dbReference type="PROSITE" id="PS51123">
    <property type="entry name" value="OMPA_2"/>
    <property type="match status" value="1"/>
</dbReference>
<organism evidence="11">
    <name type="scientific">mine drainage metagenome</name>
    <dbReference type="NCBI Taxonomy" id="410659"/>
    <lineage>
        <taxon>unclassified sequences</taxon>
        <taxon>metagenomes</taxon>
        <taxon>ecological metagenomes</taxon>
    </lineage>
</organism>
<dbReference type="NCBIfam" id="TIGR02802">
    <property type="entry name" value="Pal_lipo"/>
    <property type="match status" value="1"/>
</dbReference>
<dbReference type="InterPro" id="IPR050330">
    <property type="entry name" value="Bact_OuterMem_StrucFunc"/>
</dbReference>
<dbReference type="Gene3D" id="3.30.1330.60">
    <property type="entry name" value="OmpA-like domain"/>
    <property type="match status" value="1"/>
</dbReference>
<accession>A0A1J5RCC5</accession>
<comment type="subcellular location">
    <subcellularLocation>
        <location evidence="1">Cell outer membrane</location>
    </subcellularLocation>
</comment>
<evidence type="ECO:0000256" key="5">
    <source>
        <dbReference type="ARBA" id="ARBA00023139"/>
    </source>
</evidence>
<dbReference type="PROSITE" id="PS51257">
    <property type="entry name" value="PROKAR_LIPOPROTEIN"/>
    <property type="match status" value="1"/>
</dbReference>
<evidence type="ECO:0000256" key="6">
    <source>
        <dbReference type="ARBA" id="ARBA00023237"/>
    </source>
</evidence>
<evidence type="ECO:0000256" key="3">
    <source>
        <dbReference type="ARBA" id="ARBA00022729"/>
    </source>
</evidence>
<dbReference type="InterPro" id="IPR006665">
    <property type="entry name" value="OmpA-like"/>
</dbReference>
<evidence type="ECO:0000256" key="8">
    <source>
        <dbReference type="ARBA" id="ARBA00023306"/>
    </source>
</evidence>
<keyword evidence="6" id="KW-0998">Cell outer membrane</keyword>
<keyword evidence="7 11" id="KW-0449">Lipoprotein</keyword>
<dbReference type="HAMAP" id="MF_02204">
    <property type="entry name" value="Pal"/>
    <property type="match status" value="1"/>
</dbReference>
<evidence type="ECO:0000256" key="2">
    <source>
        <dbReference type="ARBA" id="ARBA00022618"/>
    </source>
</evidence>
<dbReference type="PANTHER" id="PTHR30329:SF21">
    <property type="entry name" value="LIPOPROTEIN YIAD-RELATED"/>
    <property type="match status" value="1"/>
</dbReference>
<proteinExistence type="inferred from homology"/>
<dbReference type="InterPro" id="IPR006664">
    <property type="entry name" value="OMP_bac"/>
</dbReference>
<evidence type="ECO:0000256" key="1">
    <source>
        <dbReference type="ARBA" id="ARBA00004442"/>
    </source>
</evidence>
<feature type="region of interest" description="Disordered" evidence="9">
    <location>
        <begin position="23"/>
        <end position="45"/>
    </location>
</feature>
<evidence type="ECO:0000313" key="11">
    <source>
        <dbReference type="EMBL" id="OIQ92986.1"/>
    </source>
</evidence>
<sequence length="170" mass="18942">MMKLLTTTAVCLALAACASTGPTQKTATESTSHQVSTPPAQPKPVAETEAQKMSRLLTTLSKESVYFDFDKYNVKPQYENVIQQNADFMKEFGKDTVVLEGNTDERGSKEYNLALGQKRAESVGQALKLMGIPDSRIEAVSFGEEKPRATCNEEKCWKENRRVDFDHKSK</sequence>
<protein>
    <submittedName>
        <fullName evidence="11">Outer membrane lipoprotein Omp16</fullName>
    </submittedName>
</protein>
<dbReference type="PRINTS" id="PR01021">
    <property type="entry name" value="OMPADOMAIN"/>
</dbReference>
<comment type="caution">
    <text evidence="11">The sequence shown here is derived from an EMBL/GenBank/DDBJ whole genome shotgun (WGS) entry which is preliminary data.</text>
</comment>
<dbReference type="GO" id="GO:0009279">
    <property type="term" value="C:cell outer membrane"/>
    <property type="evidence" value="ECO:0007669"/>
    <property type="project" value="UniProtKB-SubCell"/>
</dbReference>
<reference evidence="11" key="1">
    <citation type="submission" date="2016-10" db="EMBL/GenBank/DDBJ databases">
        <title>Sequence of Gallionella enrichment culture.</title>
        <authorList>
            <person name="Poehlein A."/>
            <person name="Muehling M."/>
            <person name="Daniel R."/>
        </authorList>
    </citation>
    <scope>NUCLEOTIDE SEQUENCE</scope>
</reference>